<keyword evidence="2" id="KW-1185">Reference proteome</keyword>
<dbReference type="EMBL" id="JANEYT010000077">
    <property type="protein sequence ID" value="MCQ1060582.1"/>
    <property type="molecule type" value="Genomic_DNA"/>
</dbReference>
<dbReference type="Proteomes" id="UP001524460">
    <property type="component" value="Unassembled WGS sequence"/>
</dbReference>
<sequence length="275" mass="31020">VCSLHCVEGSDHRATKRFPGFVQQRPRKASDEDEEMTWDEVTEYGGIYPCLANKDCSEASLTKFSVVEFDDSDDDEEPGSELRKDILSASYDRTTGVYTEVKNRTNLNGYYVGRQSESISFTYLVDGPESERYVDFTGTWRAVATRLGCDSVAESTYEFNSDGVVVKGMEFSSDCELEELDETVSYADLAAMDYWWFTTNGEGHESKATLAQLNSTIRWCDSDDLESSDVCDDKDIKINRWEYIPAGKDWDLGVLNRRTLGASGDIKSTISMYKN</sequence>
<evidence type="ECO:0000313" key="2">
    <source>
        <dbReference type="Proteomes" id="UP001524460"/>
    </source>
</evidence>
<proteinExistence type="predicted"/>
<feature type="non-terminal residue" evidence="1">
    <location>
        <position position="1"/>
    </location>
</feature>
<name>A0ABT1N8Z9_9GAMM</name>
<comment type="caution">
    <text evidence="1">The sequence shown here is derived from an EMBL/GenBank/DDBJ whole genome shotgun (WGS) entry which is preliminary data.</text>
</comment>
<evidence type="ECO:0000313" key="1">
    <source>
        <dbReference type="EMBL" id="MCQ1060582.1"/>
    </source>
</evidence>
<gene>
    <name evidence="1" type="ORF">NHN17_21285</name>
</gene>
<protein>
    <submittedName>
        <fullName evidence="1">Uncharacterized protein</fullName>
    </submittedName>
</protein>
<reference evidence="1 2" key="1">
    <citation type="submission" date="2022-07" db="EMBL/GenBank/DDBJ databases">
        <title>Photobacterium pectinilyticum sp. nov., a marine bacterium isolated from surface seawater of Qingdao offshore.</title>
        <authorList>
            <person name="Wang X."/>
        </authorList>
    </citation>
    <scope>NUCLEOTIDE SEQUENCE [LARGE SCALE GENOMIC DNA]</scope>
    <source>
        <strain evidence="1 2">ZSDE20</strain>
    </source>
</reference>
<organism evidence="1 2">
    <name type="scientific">Photobacterium pectinilyticum</name>
    <dbReference type="NCBI Taxonomy" id="2906793"/>
    <lineage>
        <taxon>Bacteria</taxon>
        <taxon>Pseudomonadati</taxon>
        <taxon>Pseudomonadota</taxon>
        <taxon>Gammaproteobacteria</taxon>
        <taxon>Vibrionales</taxon>
        <taxon>Vibrionaceae</taxon>
        <taxon>Photobacterium</taxon>
    </lineage>
</organism>
<accession>A0ABT1N8Z9</accession>